<dbReference type="RefSeq" id="WP_137661310.1">
    <property type="nucleotide sequence ID" value="NZ_BJCQ01000065.1"/>
</dbReference>
<evidence type="ECO:0000313" key="4">
    <source>
        <dbReference type="EMBL" id="GCL68180.1"/>
    </source>
</evidence>
<dbReference type="GO" id="GO:0003824">
    <property type="term" value="F:catalytic activity"/>
    <property type="evidence" value="ECO:0007669"/>
    <property type="project" value="UniProtKB-ARBA"/>
</dbReference>
<feature type="domain" description="Filamentous haemagglutinin FhaB/tRNA nuclease CdiA-like TPS" evidence="3">
    <location>
        <begin position="53"/>
        <end position="173"/>
    </location>
</feature>
<evidence type="ECO:0000259" key="3">
    <source>
        <dbReference type="SMART" id="SM00912"/>
    </source>
</evidence>
<keyword evidence="1" id="KW-0175">Coiled coil</keyword>
<accession>A0A480B4K4</accession>
<dbReference type="InterPro" id="IPR011050">
    <property type="entry name" value="Pectin_lyase_fold/virulence"/>
</dbReference>
<gene>
    <name evidence="4" type="ORF">PAGU1578_18010</name>
</gene>
<name>A0A480B4K4_9FIRM</name>
<comment type="caution">
    <text evidence="4">The sequence shown here is derived from an EMBL/GenBank/DDBJ whole genome shotgun (WGS) entry which is preliminary data.</text>
</comment>
<evidence type="ECO:0000313" key="5">
    <source>
        <dbReference type="Proteomes" id="UP000300381"/>
    </source>
</evidence>
<proteinExistence type="predicted"/>
<dbReference type="Gene3D" id="2.160.20.10">
    <property type="entry name" value="Single-stranded right-handed beta-helix, Pectin lyase-like"/>
    <property type="match status" value="1"/>
</dbReference>
<dbReference type="SMART" id="SM00912">
    <property type="entry name" value="Haemagg_act"/>
    <property type="match status" value="1"/>
</dbReference>
<organism evidence="4 5">
    <name type="scientific">Veillonella tobetsuensis</name>
    <dbReference type="NCBI Taxonomy" id="1110546"/>
    <lineage>
        <taxon>Bacteria</taxon>
        <taxon>Bacillati</taxon>
        <taxon>Bacillota</taxon>
        <taxon>Negativicutes</taxon>
        <taxon>Veillonellales</taxon>
        <taxon>Veillonellaceae</taxon>
        <taxon>Veillonella</taxon>
    </lineage>
</organism>
<dbReference type="InterPro" id="IPR012334">
    <property type="entry name" value="Pectin_lyas_fold"/>
</dbReference>
<dbReference type="Pfam" id="PF05860">
    <property type="entry name" value="TPS"/>
    <property type="match status" value="1"/>
</dbReference>
<dbReference type="EMBL" id="BJCQ01000065">
    <property type="protein sequence ID" value="GCL68180.1"/>
    <property type="molecule type" value="Genomic_DNA"/>
</dbReference>
<evidence type="ECO:0000256" key="2">
    <source>
        <dbReference type="SAM" id="MobiDB-lite"/>
    </source>
</evidence>
<evidence type="ECO:0000256" key="1">
    <source>
        <dbReference type="SAM" id="Coils"/>
    </source>
</evidence>
<feature type="region of interest" description="Disordered" evidence="2">
    <location>
        <begin position="1668"/>
        <end position="1698"/>
    </location>
</feature>
<sequence length="2306" mass="250208">MKQKRLQYKIAVWLTMGLMVMDPLVVPLVYAENPIEVDRNAPQHRQAQVGQAANGITLVNITGPTAGGVSRNDYTNFNVPQNGVILNNSYQMANTSLAGYVPGNANMMRGSASVIVNEVTSHNPTNMNGFIEVAGRKASVIVANPNGITVDGGGFINTDRAVLTTGKPEYDPNGNLNTYRVEQGSIAINGKGLNAKESNSLQILTEAAQVNAGVWANVVETRTGKNLIDAKSLESKALGSSKQIGLDVSAIGGMYANSITMKGTNDGLGVNVKGTLSSVHATNISADGMIQVDGGITSNGQTSISGHAISVGQDGVVQGDNGLAIESQSSMTNHGLVNSNGTTDIHATSVDNAENGRIYGNTVSIKADTVSNHTDATIEARYKSAADVLTQAKEALDTEWNADITAYKSKEELQAHRNRIQELTKTYDKAQEAMTKVQKELDSHKSGTIASRDHMDIQAHEIHNNGNALLYSGNTMNLTGSHVIENKGATIQSGGEMTLTTSNLVNDNASFGMKRVSDGITKHGDKLKVDDPHHPEENQIFDVSEFPGYTGKGGYGVAHKVPVKQADGTIKMVDKGVPPVKNFTLIRSEEEHTHTEVTNNQPGVISAGGDIVINGGSSNINSKIASAGQVIFNGAHETVSDKTSDKVFKTGTTQVSEAKRVHKGHGWGHKWRRYWDPEVFMTPSIEEQNIQPIGTIQEHAEDTIAEANKHKVNDSLDPFGTGNQGKSSIGNVTIEGLKLPTQAIYNIHPDITANALIETDSAFTNRKKFVSSEYMLNALANDPDRRMKRLGDGFYEQGLINSQILSATGKPYLEGYTDNESEYKALLEAGISYGKKYKLTPGITLSEEQMKTITTDMVWLETKTVVVNGQPQQVLYPKVYLAKQSANQIDAMGAVVSGKSIIANTDSTFKNSGSMMADSIVVQANTVDNTGRFNANTVAIGATDSIRNTGAIHGNDSVILRANNDISVEAATHKLANQDVLMQQGRIGVSNPKGTIDIHSNKDVHLTGAVITGGDEGNISITSANTVNLDTKKLSAKKDMTLNAANYLRTDRGTEIGTQILGDGNVTVAAKNDVNIRQGVINSEHGATTIAAGNDVNIENGNTYSRDQYGLQYKEKGLLSRTVNTIRKDYEHTGVTASTIGGNTIQVGANHDVNVTGANVLGTGDVAISAGNKVRTNSGEDSSRNDIYQHSKKKGLMGAGLGFTIGSKKITDTYDGRFTTQEASNIASTNGVINVTAGDTIHSTTTNYFSNNPVSLTAADVNIDGKHNTSHVVQTHEEKRSGLTVSVGGQVVSALNTAQQLGKRANSRKTSALSAFEYGEAANSIKHAYNDAKTYSKIKPVNLLDKEREVLSKANELNKNYQLEHPEIENAVHPDVQNAIDKEQKYKQEQARKDRLLNINVSIGSSKYKQRNELNEEQYIGSSIGSKTKVDITANSNDMSKGNIHITGSTVEAPVVNVSASNNLRMDAGTNTVVQRDDYTSSGWSIGATVSPHGSGVIGLDANVYKGKENALETTKTHTGTVILGKQVNTVSGNNTEIIGSKVIGESVTTKVGHDLKIESLQDSNDYHKISKNKGISVSYGMSGPARVGFDNSRGTTDSHYASVTNQAGIYAGDGGYNVQVNHATTLTGGIIKGSPNKSKNRLSSNSLKMNDIQNEASYSAKTSGYSLSTTKRTKNNPIGITGSPKMGIPVKGSSKSTTHSAISEGIIEIAEKESLEKINHDTEQALNKLAPIFDKKTVEEKQILLNKLSEHGYKLIGDVSAHQQMILLDKAVKAKMKGENAKADKYYQESKKWGDNGIYKVSLHASLGGFLSNYSGSNIISGVKASGVNESLQGLINKSTNPEIRKIISLVIGKVVSGDTGGALAEKATTYNWLEHQNRQDLNYDISQLLFTNAYGYDEETRWSKLREKVAYYYALMEYERDYHDYYDSDNLVHSTDGGHIGEPYYTDESYSALLNNLFAYVVGSDPDNINYYTHLKEYYYNKFVSEEKYIQDKGYNVRTYDAGWQEDDGQYYNKLINGGTVLNGRFRGKQLELEGYPTVLGDDGQTYYTLDENGRPWYNPNPSNEVKRQLSREKQQILVTQTLHKINEDSKNESNNEGYTVQDGEKALESLYKQIPKIRKKYNGAAEATEIFLYAGDKRDLIGKYGIVDVKGSTNDIQTVVIDKDSVLGQTMVPSERMKLDAIVAFMTILKEKGINIDNTGQSTINSHLGIQSVNQYLTVGKYLISPRVFYDEYNDVYYGTMIVADRWDNGGILAEYGIISSGEYNNPIHNAYVIQVTNLRKPYNNEVHNIPFSVSGRSVRERL</sequence>
<dbReference type="InterPro" id="IPR025157">
    <property type="entry name" value="Hemagglutinin_rpt"/>
</dbReference>
<reference evidence="4 5" key="1">
    <citation type="submission" date="2019-03" db="EMBL/GenBank/DDBJ databases">
        <title>Draft genome sequences of two Veillonella tobetsuensis clinical isolates from intraoperative bronchial fluids of elderly patients with pulmonary carcinoma.</title>
        <authorList>
            <person name="Akiyama T."/>
        </authorList>
    </citation>
    <scope>NUCLEOTIDE SEQUENCE [LARGE SCALE GENOMIC DNA]</scope>
    <source>
        <strain evidence="4 5">PAGU 1578</strain>
    </source>
</reference>
<dbReference type="InterPro" id="IPR008638">
    <property type="entry name" value="FhaB/CdiA-like_TPS"/>
</dbReference>
<dbReference type="Pfam" id="PF13332">
    <property type="entry name" value="Fil_haemagg_2"/>
    <property type="match status" value="2"/>
</dbReference>
<dbReference type="SUPFAM" id="SSF51126">
    <property type="entry name" value="Pectin lyase-like"/>
    <property type="match status" value="1"/>
</dbReference>
<protein>
    <recommendedName>
        <fullName evidence="3">Filamentous haemagglutinin FhaB/tRNA nuclease CdiA-like TPS domain-containing protein</fullName>
    </recommendedName>
</protein>
<dbReference type="Proteomes" id="UP000300381">
    <property type="component" value="Unassembled WGS sequence"/>
</dbReference>
<feature type="coiled-coil region" evidence="1">
    <location>
        <begin position="406"/>
        <end position="440"/>
    </location>
</feature>
<feature type="compositionally biased region" description="Polar residues" evidence="2">
    <location>
        <begin position="1668"/>
        <end position="1679"/>
    </location>
</feature>
<dbReference type="NCBIfam" id="TIGR01901">
    <property type="entry name" value="adhes_NPXG"/>
    <property type="match status" value="1"/>
</dbReference>